<comment type="caution">
    <text evidence="1">The sequence shown here is derived from an EMBL/GenBank/DDBJ whole genome shotgun (WGS) entry which is preliminary data.</text>
</comment>
<name>A0AAD2D670_EUPCR</name>
<sequence>MVELEHWVSFKWRFIGGFSSFEIIFIEQFECIEFNVAIDAHFGCSPAIVLQFFLKRCIFGYFYFKSLDLKFR</sequence>
<dbReference type="EMBL" id="CAMPGE010023058">
    <property type="protein sequence ID" value="CAI2381036.1"/>
    <property type="molecule type" value="Genomic_DNA"/>
</dbReference>
<evidence type="ECO:0000313" key="2">
    <source>
        <dbReference type="Proteomes" id="UP001295684"/>
    </source>
</evidence>
<dbReference type="AlphaFoldDB" id="A0AAD2D670"/>
<reference evidence="1" key="1">
    <citation type="submission" date="2023-07" db="EMBL/GenBank/DDBJ databases">
        <authorList>
            <consortium name="AG Swart"/>
            <person name="Singh M."/>
            <person name="Singh A."/>
            <person name="Seah K."/>
            <person name="Emmerich C."/>
        </authorList>
    </citation>
    <scope>NUCLEOTIDE SEQUENCE</scope>
    <source>
        <strain evidence="1">DP1</strain>
    </source>
</reference>
<gene>
    <name evidence="1" type="ORF">ECRASSUSDP1_LOCUS22480</name>
</gene>
<accession>A0AAD2D670</accession>
<organism evidence="1 2">
    <name type="scientific">Euplotes crassus</name>
    <dbReference type="NCBI Taxonomy" id="5936"/>
    <lineage>
        <taxon>Eukaryota</taxon>
        <taxon>Sar</taxon>
        <taxon>Alveolata</taxon>
        <taxon>Ciliophora</taxon>
        <taxon>Intramacronucleata</taxon>
        <taxon>Spirotrichea</taxon>
        <taxon>Hypotrichia</taxon>
        <taxon>Euplotida</taxon>
        <taxon>Euplotidae</taxon>
        <taxon>Moneuplotes</taxon>
    </lineage>
</organism>
<protein>
    <submittedName>
        <fullName evidence="1">Uncharacterized protein</fullName>
    </submittedName>
</protein>
<keyword evidence="2" id="KW-1185">Reference proteome</keyword>
<evidence type="ECO:0000313" key="1">
    <source>
        <dbReference type="EMBL" id="CAI2381036.1"/>
    </source>
</evidence>
<dbReference type="Proteomes" id="UP001295684">
    <property type="component" value="Unassembled WGS sequence"/>
</dbReference>
<proteinExistence type="predicted"/>